<keyword evidence="2" id="KW-1185">Reference proteome</keyword>
<reference evidence="1 2" key="1">
    <citation type="journal article" date="2014" name="Genome Biol. Evol.">
        <title>The genome of the myxosporean Thelohanellus kitauei shows adaptations to nutrient acquisition within its fish host.</title>
        <authorList>
            <person name="Yang Y."/>
            <person name="Xiong J."/>
            <person name="Zhou Z."/>
            <person name="Huo F."/>
            <person name="Miao W."/>
            <person name="Ran C."/>
            <person name="Liu Y."/>
            <person name="Zhang J."/>
            <person name="Feng J."/>
            <person name="Wang M."/>
            <person name="Wang M."/>
            <person name="Wang L."/>
            <person name="Yao B."/>
        </authorList>
    </citation>
    <scope>NUCLEOTIDE SEQUENCE [LARGE SCALE GENOMIC DNA]</scope>
    <source>
        <strain evidence="1">Wuqing</strain>
    </source>
</reference>
<accession>A0A0C2IID2</accession>
<dbReference type="SUPFAM" id="SSF53098">
    <property type="entry name" value="Ribonuclease H-like"/>
    <property type="match status" value="1"/>
</dbReference>
<evidence type="ECO:0008006" key="3">
    <source>
        <dbReference type="Google" id="ProtNLM"/>
    </source>
</evidence>
<comment type="caution">
    <text evidence="1">The sequence shown here is derived from an EMBL/GenBank/DDBJ whole genome shotgun (WGS) entry which is preliminary data.</text>
</comment>
<dbReference type="OrthoDB" id="10030726at2759"/>
<dbReference type="Gene3D" id="3.30.420.10">
    <property type="entry name" value="Ribonuclease H-like superfamily/Ribonuclease H"/>
    <property type="match status" value="1"/>
</dbReference>
<proteinExistence type="predicted"/>
<name>A0A0C2IID2_THEKT</name>
<evidence type="ECO:0000313" key="1">
    <source>
        <dbReference type="EMBL" id="KII65099.1"/>
    </source>
</evidence>
<sequence>MEYIKRSNNIVADSLSCSINAVEILPGINIEEEKRNHADIQEAIKVILGLRFKMEHYVTGAGDEYYRLSHVPSKNLYYQWFMTSFFVTWASINASTWSLNHNCVCRSLFQVDRGKICAKSVCGNRCSSLMLISHFKVWSAGSDTEQKTPTTAYHPMRNGLLERYNKKIKKMFRSLIKDDPQTWDDLSPARFFPFDQVKHNNLIHPSRNPLRG</sequence>
<evidence type="ECO:0000313" key="2">
    <source>
        <dbReference type="Proteomes" id="UP000031668"/>
    </source>
</evidence>
<gene>
    <name evidence="1" type="ORF">RF11_15919</name>
</gene>
<dbReference type="EMBL" id="JWZT01004017">
    <property type="protein sequence ID" value="KII65099.1"/>
    <property type="molecule type" value="Genomic_DNA"/>
</dbReference>
<dbReference type="InterPro" id="IPR036397">
    <property type="entry name" value="RNaseH_sf"/>
</dbReference>
<protein>
    <recommendedName>
        <fullName evidence="3">Integrase catalytic domain-containing protein</fullName>
    </recommendedName>
</protein>
<organism evidence="1 2">
    <name type="scientific">Thelohanellus kitauei</name>
    <name type="common">Myxosporean</name>
    <dbReference type="NCBI Taxonomy" id="669202"/>
    <lineage>
        <taxon>Eukaryota</taxon>
        <taxon>Metazoa</taxon>
        <taxon>Cnidaria</taxon>
        <taxon>Myxozoa</taxon>
        <taxon>Myxosporea</taxon>
        <taxon>Bivalvulida</taxon>
        <taxon>Platysporina</taxon>
        <taxon>Myxobolidae</taxon>
        <taxon>Thelohanellus</taxon>
    </lineage>
</organism>
<dbReference type="AlphaFoldDB" id="A0A0C2IID2"/>
<dbReference type="GO" id="GO:0003676">
    <property type="term" value="F:nucleic acid binding"/>
    <property type="evidence" value="ECO:0007669"/>
    <property type="project" value="InterPro"/>
</dbReference>
<dbReference type="InterPro" id="IPR012337">
    <property type="entry name" value="RNaseH-like_sf"/>
</dbReference>
<dbReference type="Proteomes" id="UP000031668">
    <property type="component" value="Unassembled WGS sequence"/>
</dbReference>